<comment type="caution">
    <text evidence="2">The sequence shown here is derived from an EMBL/GenBank/DDBJ whole genome shotgun (WGS) entry which is preliminary data.</text>
</comment>
<evidence type="ECO:0000313" key="2">
    <source>
        <dbReference type="EMBL" id="PKX90535.1"/>
    </source>
</evidence>
<accession>A0A2I1BYT6</accession>
<keyword evidence="3" id="KW-1185">Reference proteome</keyword>
<dbReference type="GeneID" id="36537489"/>
<dbReference type="VEuPathDB" id="FungiDB:P174DRAFT_462730"/>
<proteinExistence type="predicted"/>
<name>A0A2I1BYT6_ASPN1</name>
<sequence>MRAASLSPNLTNSSPGIARRKLAARLTRAMSNSPNEARIRLKMARGAFFSSSTTVFQRHITDRSHQHDNAPNRGKRGQPGHELTDDGDEKANGAQEGKGDRLALLPIHLLGHLDDRFHVLHRFCNHEDGE</sequence>
<reference evidence="3" key="1">
    <citation type="journal article" date="2018" name="Proc. Natl. Acad. Sci. U.S.A.">
        <title>Linking secondary metabolites to gene clusters through genome sequencing of six diverse Aspergillus species.</title>
        <authorList>
            <person name="Kaerboelling I."/>
            <person name="Vesth T.C."/>
            <person name="Frisvad J.C."/>
            <person name="Nybo J.L."/>
            <person name="Theobald S."/>
            <person name="Kuo A."/>
            <person name="Bowyer P."/>
            <person name="Matsuda Y."/>
            <person name="Mondo S."/>
            <person name="Lyhne E.K."/>
            <person name="Kogle M.E."/>
            <person name="Clum A."/>
            <person name="Lipzen A."/>
            <person name="Salamov A."/>
            <person name="Ngan C.Y."/>
            <person name="Daum C."/>
            <person name="Chiniquy J."/>
            <person name="Barry K."/>
            <person name="LaButti K."/>
            <person name="Haridas S."/>
            <person name="Simmons B.A."/>
            <person name="Magnuson J.K."/>
            <person name="Mortensen U.H."/>
            <person name="Larsen T.O."/>
            <person name="Grigoriev I.V."/>
            <person name="Baker S.E."/>
            <person name="Andersen M.R."/>
        </authorList>
    </citation>
    <scope>NUCLEOTIDE SEQUENCE [LARGE SCALE GENOMIC DNA]</scope>
    <source>
        <strain evidence="3">IBT 16806</strain>
    </source>
</reference>
<dbReference type="EMBL" id="MSZS01000007">
    <property type="protein sequence ID" value="PKX90535.1"/>
    <property type="molecule type" value="Genomic_DNA"/>
</dbReference>
<evidence type="ECO:0000256" key="1">
    <source>
        <dbReference type="SAM" id="MobiDB-lite"/>
    </source>
</evidence>
<evidence type="ECO:0000313" key="3">
    <source>
        <dbReference type="Proteomes" id="UP000234474"/>
    </source>
</evidence>
<organism evidence="2 3">
    <name type="scientific">Aspergillus novofumigatus (strain IBT 16806)</name>
    <dbReference type="NCBI Taxonomy" id="1392255"/>
    <lineage>
        <taxon>Eukaryota</taxon>
        <taxon>Fungi</taxon>
        <taxon>Dikarya</taxon>
        <taxon>Ascomycota</taxon>
        <taxon>Pezizomycotina</taxon>
        <taxon>Eurotiomycetes</taxon>
        <taxon>Eurotiomycetidae</taxon>
        <taxon>Eurotiales</taxon>
        <taxon>Aspergillaceae</taxon>
        <taxon>Aspergillus</taxon>
        <taxon>Aspergillus subgen. Fumigati</taxon>
    </lineage>
</organism>
<feature type="region of interest" description="Disordered" evidence="1">
    <location>
        <begin position="58"/>
        <end position="99"/>
    </location>
</feature>
<dbReference type="RefSeq" id="XP_024679130.1">
    <property type="nucleotide sequence ID" value="XM_024830163.1"/>
</dbReference>
<dbReference type="Proteomes" id="UP000234474">
    <property type="component" value="Unassembled WGS sequence"/>
</dbReference>
<gene>
    <name evidence="2" type="ORF">P174DRAFT_462730</name>
</gene>
<dbReference type="OMA" id="HRICDHE"/>
<feature type="compositionally biased region" description="Basic and acidic residues" evidence="1">
    <location>
        <begin position="59"/>
        <end position="70"/>
    </location>
</feature>
<dbReference type="OrthoDB" id="10449170at2759"/>
<protein>
    <submittedName>
        <fullName evidence="2">Uncharacterized protein</fullName>
    </submittedName>
</protein>
<dbReference type="AlphaFoldDB" id="A0A2I1BYT6"/>